<feature type="region of interest" description="Disordered" evidence="1">
    <location>
        <begin position="1"/>
        <end position="38"/>
    </location>
</feature>
<evidence type="ECO:0000313" key="3">
    <source>
        <dbReference type="WBParaSite" id="ACRNAN_scaffold8969.g32545.t1"/>
    </source>
</evidence>
<dbReference type="Gene3D" id="3.40.390.10">
    <property type="entry name" value="Collagenase (Catalytic Domain)"/>
    <property type="match status" value="1"/>
</dbReference>
<dbReference type="AlphaFoldDB" id="A0A914EK13"/>
<organism evidence="2 3">
    <name type="scientific">Acrobeloides nanus</name>
    <dbReference type="NCBI Taxonomy" id="290746"/>
    <lineage>
        <taxon>Eukaryota</taxon>
        <taxon>Metazoa</taxon>
        <taxon>Ecdysozoa</taxon>
        <taxon>Nematoda</taxon>
        <taxon>Chromadorea</taxon>
        <taxon>Rhabditida</taxon>
        <taxon>Tylenchina</taxon>
        <taxon>Cephalobomorpha</taxon>
        <taxon>Cephaloboidea</taxon>
        <taxon>Cephalobidae</taxon>
        <taxon>Acrobeloides</taxon>
    </lineage>
</organism>
<protein>
    <submittedName>
        <fullName evidence="3">Uncharacterized protein</fullName>
    </submittedName>
</protein>
<reference evidence="3" key="1">
    <citation type="submission" date="2022-11" db="UniProtKB">
        <authorList>
            <consortium name="WormBaseParasite"/>
        </authorList>
    </citation>
    <scope>IDENTIFICATION</scope>
</reference>
<accession>A0A914EK13</accession>
<evidence type="ECO:0000256" key="1">
    <source>
        <dbReference type="SAM" id="MobiDB-lite"/>
    </source>
</evidence>
<proteinExistence type="predicted"/>
<evidence type="ECO:0000313" key="2">
    <source>
        <dbReference type="Proteomes" id="UP000887540"/>
    </source>
</evidence>
<feature type="compositionally biased region" description="Polar residues" evidence="1">
    <location>
        <begin position="21"/>
        <end position="30"/>
    </location>
</feature>
<name>A0A914EK13_9BILA</name>
<keyword evidence="2" id="KW-1185">Reference proteome</keyword>
<dbReference type="Proteomes" id="UP000887540">
    <property type="component" value="Unplaced"/>
</dbReference>
<dbReference type="GO" id="GO:0008237">
    <property type="term" value="F:metallopeptidase activity"/>
    <property type="evidence" value="ECO:0007669"/>
    <property type="project" value="InterPro"/>
</dbReference>
<dbReference type="WBParaSite" id="ACRNAN_scaffold8969.g32545.t1">
    <property type="protein sequence ID" value="ACRNAN_scaffold8969.g32545.t1"/>
    <property type="gene ID" value="ACRNAN_scaffold8969.g32545"/>
</dbReference>
<sequence length="172" mass="19366">MSLIDKISDDTPTLEEEAPFETSTDANNADSPKKSLSEPIFQQMPRTCQIFRQSKVNTNLIADLPKRIEECFTQIGLKVSDEIKVLVPPISAWDKSRGQYIADKIVENACKQASDKICLHLLEDDAYDGIWNFVFGVAHRSQGCMVTLYRLNNDPDLIYKICISLLGHVFGL</sequence>
<dbReference type="InterPro" id="IPR024079">
    <property type="entry name" value="MetalloPept_cat_dom_sf"/>
</dbReference>